<dbReference type="InterPro" id="IPR013783">
    <property type="entry name" value="Ig-like_fold"/>
</dbReference>
<keyword evidence="5" id="KW-0574">Periplasm</keyword>
<evidence type="ECO:0000256" key="3">
    <source>
        <dbReference type="ARBA" id="ARBA00009284"/>
    </source>
</evidence>
<dbReference type="InterPro" id="IPR014756">
    <property type="entry name" value="Ig_E-set"/>
</dbReference>
<dbReference type="EMBL" id="CP146609">
    <property type="protein sequence ID" value="WWX21375.1"/>
    <property type="molecule type" value="Genomic_DNA"/>
</dbReference>
<evidence type="ECO:0000259" key="6">
    <source>
        <dbReference type="Pfam" id="PF04349"/>
    </source>
</evidence>
<evidence type="ECO:0000256" key="4">
    <source>
        <dbReference type="ARBA" id="ARBA00015376"/>
    </source>
</evidence>
<sequence>MSHIIRSPKRALRRIRLLLPVLVLLVQALPGTLLAEPASAGEPEGFSRQAVVDKARLLSEAPFNPAQGEVPQALLDLGFEAWHDITFRPEKALWKKERLPFQVEFFHPGLLYDRLVAVNVVDKGVAEPVPFDRAMFDYGNNHTLPEQVPSPFGFAGFRIGGPGNASKHFHEIASFLGASYFRAVASNQVYGLSARGLAVNTALPDGEEFPYFKEFWIEKPTRKSTSLTVHALLDSKSLTGAYTFVIQDGKTTTMDVTATLFLRMPVTKIGIAPLTSMFLFGENTDERKVRDFRPEVHDSDGLLIKNDSGEWFWRPLDNPENLDINAFQADNVRGFGLIQRDREFNHYQDLEAAYERRPTLWVEPVGDWGYGHVELINIPTDQDIHDNIVAFWCPRDALPVGVPQTYEYKLLWYNGGFTHPPLGYVESTRAGDAGDGGQRFVVDFRSKALNLLLPPSKVEGVVTCGAGAVVSEQHVEKNEHTGGWRLSFVVRPDQAPSALEKVLPKRKPPVDLRAFLKINDTTLTETWNYAYRP</sequence>
<protein>
    <recommendedName>
        <fullName evidence="4">Glucans biosynthesis protein G</fullName>
    </recommendedName>
</protein>
<comment type="similarity">
    <text evidence="3">Belongs to the OpgD/OpgG family.</text>
</comment>
<evidence type="ECO:0000256" key="1">
    <source>
        <dbReference type="ARBA" id="ARBA00004418"/>
    </source>
</evidence>
<dbReference type="Pfam" id="PF04349">
    <property type="entry name" value="MdoG"/>
    <property type="match status" value="1"/>
</dbReference>
<dbReference type="Gene3D" id="2.60.40.10">
    <property type="entry name" value="Immunoglobulins"/>
    <property type="match status" value="1"/>
</dbReference>
<dbReference type="SUPFAM" id="SSF81296">
    <property type="entry name" value="E set domains"/>
    <property type="match status" value="1"/>
</dbReference>
<dbReference type="Gene3D" id="2.70.98.10">
    <property type="match status" value="1"/>
</dbReference>
<comment type="pathway">
    <text evidence="2">Glycan metabolism; osmoregulated periplasmic glucan (OPG) biosynthesis.</text>
</comment>
<dbReference type="Proteomes" id="UP001385389">
    <property type="component" value="Chromosome"/>
</dbReference>
<dbReference type="InterPro" id="IPR011013">
    <property type="entry name" value="Gal_mutarotase_sf_dom"/>
</dbReference>
<evidence type="ECO:0000256" key="5">
    <source>
        <dbReference type="ARBA" id="ARBA00022764"/>
    </source>
</evidence>
<dbReference type="InterPro" id="IPR014718">
    <property type="entry name" value="GH-type_carb-bd"/>
</dbReference>
<gene>
    <name evidence="7" type="ORF">V8V93_13070</name>
</gene>
<comment type="subcellular location">
    <subcellularLocation>
        <location evidence="1">Periplasm</location>
    </subcellularLocation>
</comment>
<proteinExistence type="inferred from homology"/>
<organism evidence="7 8">
    <name type="scientific">Pseudodesulfovibrio methanolicus</name>
    <dbReference type="NCBI Taxonomy" id="3126690"/>
    <lineage>
        <taxon>Bacteria</taxon>
        <taxon>Pseudomonadati</taxon>
        <taxon>Thermodesulfobacteriota</taxon>
        <taxon>Desulfovibrionia</taxon>
        <taxon>Desulfovibrionales</taxon>
        <taxon>Desulfovibrionaceae</taxon>
    </lineage>
</organism>
<evidence type="ECO:0000256" key="2">
    <source>
        <dbReference type="ARBA" id="ARBA00005001"/>
    </source>
</evidence>
<accession>A0ABZ2IZ44</accession>
<dbReference type="PANTHER" id="PTHR30504">
    <property type="entry name" value="GLUCANS BIOSYNTHESIS PROTEIN"/>
    <property type="match status" value="1"/>
</dbReference>
<dbReference type="InterPro" id="IPR007444">
    <property type="entry name" value="Glucan_biosyn_MdoG_C"/>
</dbReference>
<dbReference type="InterPro" id="IPR014438">
    <property type="entry name" value="Glucan_biosyn_MdoG/MdoD"/>
</dbReference>
<evidence type="ECO:0000313" key="7">
    <source>
        <dbReference type="EMBL" id="WWX21375.1"/>
    </source>
</evidence>
<dbReference type="PIRSF" id="PIRSF006281">
    <property type="entry name" value="MdoG"/>
    <property type="match status" value="1"/>
</dbReference>
<name>A0ABZ2IZ44_9BACT</name>
<dbReference type="RefSeq" id="WP_338667034.1">
    <property type="nucleotide sequence ID" value="NZ_CP146609.1"/>
</dbReference>
<reference evidence="7 8" key="1">
    <citation type="submission" date="2024-03" db="EMBL/GenBank/DDBJ databases">
        <title>Phenotype and Genome Characterization of a Sulfate-Reducing Bacterium Pseudodesulfovibrio sp. strain 5S69, isolated from Petroleum Reservoir in Tatarstan (Russia).</title>
        <authorList>
            <person name="Bidzhieva S.K."/>
            <person name="Kadnikov V."/>
            <person name="Tourova T.P."/>
            <person name="Samigullina S.R."/>
            <person name="Sokolova D.S."/>
            <person name="Poltaraus A.B."/>
            <person name="Avtukh A.N."/>
            <person name="Tereshina V.M."/>
            <person name="Mardanov A.V."/>
            <person name="Nazina T.N."/>
        </authorList>
    </citation>
    <scope>NUCLEOTIDE SEQUENCE [LARGE SCALE GENOMIC DNA]</scope>
    <source>
        <strain evidence="7 8">5S69</strain>
    </source>
</reference>
<dbReference type="SUPFAM" id="SSF74650">
    <property type="entry name" value="Galactose mutarotase-like"/>
    <property type="match status" value="1"/>
</dbReference>
<evidence type="ECO:0000313" key="8">
    <source>
        <dbReference type="Proteomes" id="UP001385389"/>
    </source>
</evidence>
<keyword evidence="8" id="KW-1185">Reference proteome</keyword>
<feature type="domain" description="Glucan biosynthesis periplasmic MdoG C-terminal" evidence="6">
    <location>
        <begin position="46"/>
        <end position="531"/>
    </location>
</feature>
<dbReference type="PANTHER" id="PTHR30504:SF4">
    <property type="entry name" value="GLUCANS BIOSYNTHESIS PROTEIN G"/>
    <property type="match status" value="1"/>
</dbReference>